<dbReference type="SUPFAM" id="SSF53335">
    <property type="entry name" value="S-adenosyl-L-methionine-dependent methyltransferases"/>
    <property type="match status" value="1"/>
</dbReference>
<dbReference type="PANTHER" id="PTHR20974:SF2">
    <property type="entry name" value="METHYLTRANSFERASE-LIKE 26"/>
    <property type="match status" value="1"/>
</dbReference>
<organism evidence="4 5">
    <name type="scientific">Anguilla anguilla</name>
    <name type="common">European freshwater eel</name>
    <name type="synonym">Muraena anguilla</name>
    <dbReference type="NCBI Taxonomy" id="7936"/>
    <lineage>
        <taxon>Eukaryota</taxon>
        <taxon>Metazoa</taxon>
        <taxon>Chordata</taxon>
        <taxon>Craniata</taxon>
        <taxon>Vertebrata</taxon>
        <taxon>Euteleostomi</taxon>
        <taxon>Actinopterygii</taxon>
        <taxon>Neopterygii</taxon>
        <taxon>Teleostei</taxon>
        <taxon>Anguilliformes</taxon>
        <taxon>Anguillidae</taxon>
        <taxon>Anguilla</taxon>
    </lineage>
</organism>
<keyword evidence="5" id="KW-1185">Reference proteome</keyword>
<reference evidence="4" key="1">
    <citation type="submission" date="2021-01" db="EMBL/GenBank/DDBJ databases">
        <title>A chromosome-scale assembly of European eel, Anguilla anguilla.</title>
        <authorList>
            <person name="Henkel C."/>
            <person name="Jong-Raadsen S.A."/>
            <person name="Dufour S."/>
            <person name="Weltzien F.-A."/>
            <person name="Palstra A.P."/>
            <person name="Pelster B."/>
            <person name="Spaink H.P."/>
            <person name="Van Den Thillart G.E."/>
            <person name="Jansen H."/>
            <person name="Zahm M."/>
            <person name="Klopp C."/>
            <person name="Cedric C."/>
            <person name="Louis A."/>
            <person name="Berthelot C."/>
            <person name="Parey E."/>
            <person name="Roest Crollius H."/>
            <person name="Montfort J."/>
            <person name="Robinson-Rechavi M."/>
            <person name="Bucao C."/>
            <person name="Bouchez O."/>
            <person name="Gislard M."/>
            <person name="Lluch J."/>
            <person name="Milhes M."/>
            <person name="Lampietro C."/>
            <person name="Lopez Roques C."/>
            <person name="Donnadieu C."/>
            <person name="Braasch I."/>
            <person name="Desvignes T."/>
            <person name="Postlethwait J."/>
            <person name="Bobe J."/>
            <person name="Guiguen Y."/>
            <person name="Dirks R."/>
        </authorList>
    </citation>
    <scope>NUCLEOTIDE SEQUENCE</scope>
    <source>
        <strain evidence="4">Tag_6206</strain>
        <tissue evidence="4">Liver</tissue>
    </source>
</reference>
<name>A0A9D3MWV7_ANGAN</name>
<keyword evidence="3" id="KW-0472">Membrane</keyword>
<sequence>REFISTSCTVKQYSHCKISNSCTFRLYSKLCYLLYAQFYLAHCLYVCEVASVLLWRLPLMRRFSFGVSRMLCAAAAERNKEPILTVLRDCVDSDRPLHALEVSSGSGQHVVYFAQCLRNITWQPSDIDQRSIDSIEAYRDRVKLENVKPAIRLDASMSWEYWCGIQPESQHLIVNINMIHISPLACTEGLFKAAGIILKPHGLLLTYGPYSVNGLITPDSNVDFDFSLKQRNPEWGLRDISLLSSLAEKNGMFLEKVVDMPANNKCLLFRKESLV</sequence>
<dbReference type="EMBL" id="JAFIRN010000002">
    <property type="protein sequence ID" value="KAG5854438.1"/>
    <property type="molecule type" value="Genomic_DNA"/>
</dbReference>
<evidence type="ECO:0000313" key="5">
    <source>
        <dbReference type="Proteomes" id="UP001044222"/>
    </source>
</evidence>
<evidence type="ECO:0000256" key="3">
    <source>
        <dbReference type="SAM" id="Phobius"/>
    </source>
</evidence>
<evidence type="ECO:0000313" key="4">
    <source>
        <dbReference type="EMBL" id="KAG5854438.1"/>
    </source>
</evidence>
<dbReference type="PANTHER" id="PTHR20974">
    <property type="entry name" value="UPF0585 PROTEIN CG18661"/>
    <property type="match status" value="1"/>
</dbReference>
<gene>
    <name evidence="4" type="ORF">ANANG_G00037840</name>
</gene>
<dbReference type="AlphaFoldDB" id="A0A9D3MWV7"/>
<evidence type="ECO:0000256" key="2">
    <source>
        <dbReference type="ARBA" id="ARBA00040746"/>
    </source>
</evidence>
<proteinExistence type="inferred from homology"/>
<dbReference type="Pfam" id="PF06080">
    <property type="entry name" value="DUF938"/>
    <property type="match status" value="1"/>
</dbReference>
<dbReference type="InterPro" id="IPR010342">
    <property type="entry name" value="DUF938"/>
</dbReference>
<feature type="non-terminal residue" evidence="4">
    <location>
        <position position="1"/>
    </location>
</feature>
<dbReference type="Proteomes" id="UP001044222">
    <property type="component" value="Unassembled WGS sequence"/>
</dbReference>
<protein>
    <recommendedName>
        <fullName evidence="2">Methyltransferase-like 26</fullName>
    </recommendedName>
</protein>
<evidence type="ECO:0000256" key="1">
    <source>
        <dbReference type="ARBA" id="ARBA00008308"/>
    </source>
</evidence>
<dbReference type="InterPro" id="IPR029063">
    <property type="entry name" value="SAM-dependent_MTases_sf"/>
</dbReference>
<feature type="transmembrane region" description="Helical" evidence="3">
    <location>
        <begin position="34"/>
        <end position="55"/>
    </location>
</feature>
<dbReference type="Gene3D" id="3.40.50.150">
    <property type="entry name" value="Vaccinia Virus protein VP39"/>
    <property type="match status" value="1"/>
</dbReference>
<accession>A0A9D3MWV7</accession>
<comment type="caution">
    <text evidence="4">The sequence shown here is derived from an EMBL/GenBank/DDBJ whole genome shotgun (WGS) entry which is preliminary data.</text>
</comment>
<comment type="similarity">
    <text evidence="1">Belongs to the UPF0585 family.</text>
</comment>
<keyword evidence="3" id="KW-1133">Transmembrane helix</keyword>
<keyword evidence="3" id="KW-0812">Transmembrane</keyword>